<evidence type="ECO:0000313" key="1">
    <source>
        <dbReference type="EMBL" id="CAE7319142.1"/>
    </source>
</evidence>
<reference evidence="1" key="1">
    <citation type="submission" date="2021-02" db="EMBL/GenBank/DDBJ databases">
        <authorList>
            <person name="Dougan E. K."/>
            <person name="Rhodes N."/>
            <person name="Thang M."/>
            <person name="Chan C."/>
        </authorList>
    </citation>
    <scope>NUCLEOTIDE SEQUENCE</scope>
</reference>
<proteinExistence type="predicted"/>
<protein>
    <submittedName>
        <fullName evidence="1">Uncharacterized protein</fullName>
    </submittedName>
</protein>
<organism evidence="1 2">
    <name type="scientific">Symbiodinium natans</name>
    <dbReference type="NCBI Taxonomy" id="878477"/>
    <lineage>
        <taxon>Eukaryota</taxon>
        <taxon>Sar</taxon>
        <taxon>Alveolata</taxon>
        <taxon>Dinophyceae</taxon>
        <taxon>Suessiales</taxon>
        <taxon>Symbiodiniaceae</taxon>
        <taxon>Symbiodinium</taxon>
    </lineage>
</organism>
<gene>
    <name evidence="1" type="ORF">SNAT2548_LOCUS16731</name>
</gene>
<evidence type="ECO:0000313" key="2">
    <source>
        <dbReference type="Proteomes" id="UP000604046"/>
    </source>
</evidence>
<dbReference type="EMBL" id="CAJNDS010002089">
    <property type="protein sequence ID" value="CAE7319142.1"/>
    <property type="molecule type" value="Genomic_DNA"/>
</dbReference>
<accession>A0A812NSS9</accession>
<dbReference type="Proteomes" id="UP000604046">
    <property type="component" value="Unassembled WGS sequence"/>
</dbReference>
<sequence>MASTEFQRASQALEELEARLDELAPPSDEAADWVLLASTSAAERDISVDAKLDVWKEPQRQAFADAEDRPRGLAV</sequence>
<keyword evidence="2" id="KW-1185">Reference proteome</keyword>
<name>A0A812NSS9_9DINO</name>
<comment type="caution">
    <text evidence="1">The sequence shown here is derived from an EMBL/GenBank/DDBJ whole genome shotgun (WGS) entry which is preliminary data.</text>
</comment>
<dbReference type="AlphaFoldDB" id="A0A812NSS9"/>